<reference evidence="6 7" key="1">
    <citation type="submission" date="2019-02" db="EMBL/GenBank/DDBJ databases">
        <title>Pedobacter sp. RP-1-14 sp. nov., isolated from Arctic soil.</title>
        <authorList>
            <person name="Dahal R.H."/>
        </authorList>
    </citation>
    <scope>NUCLEOTIDE SEQUENCE [LARGE SCALE GENOMIC DNA]</scope>
    <source>
        <strain evidence="6 7">RP-1-14</strain>
    </source>
</reference>
<dbReference type="CDD" id="cd16027">
    <property type="entry name" value="SGSH"/>
    <property type="match status" value="1"/>
</dbReference>
<organism evidence="6 7">
    <name type="scientific">Pedobacter psychroterrae</name>
    <dbReference type="NCBI Taxonomy" id="2530453"/>
    <lineage>
        <taxon>Bacteria</taxon>
        <taxon>Pseudomonadati</taxon>
        <taxon>Bacteroidota</taxon>
        <taxon>Sphingobacteriia</taxon>
        <taxon>Sphingobacteriales</taxon>
        <taxon>Sphingobacteriaceae</taxon>
        <taxon>Pedobacter</taxon>
    </lineage>
</organism>
<dbReference type="RefSeq" id="WP_131593103.1">
    <property type="nucleotide sequence ID" value="NZ_SJSL01000001.1"/>
</dbReference>
<evidence type="ECO:0000313" key="6">
    <source>
        <dbReference type="EMBL" id="TCD02965.1"/>
    </source>
</evidence>
<dbReference type="Gene3D" id="3.40.720.10">
    <property type="entry name" value="Alkaline Phosphatase, subunit A"/>
    <property type="match status" value="1"/>
</dbReference>
<dbReference type="PANTHER" id="PTHR43751:SF1">
    <property type="entry name" value="SULFATASE ATSG-RELATED"/>
    <property type="match status" value="1"/>
</dbReference>
<dbReference type="PANTHER" id="PTHR43751">
    <property type="entry name" value="SULFATASE"/>
    <property type="match status" value="1"/>
</dbReference>
<name>A0A4R0NU18_9SPHI</name>
<evidence type="ECO:0000256" key="3">
    <source>
        <dbReference type="SAM" id="MobiDB-lite"/>
    </source>
</evidence>
<keyword evidence="2" id="KW-0378">Hydrolase</keyword>
<feature type="compositionally biased region" description="Basic and acidic residues" evidence="3">
    <location>
        <begin position="452"/>
        <end position="467"/>
    </location>
</feature>
<dbReference type="InterPro" id="IPR052701">
    <property type="entry name" value="GAG_Ulvan_Degrading_Sulfatases"/>
</dbReference>
<evidence type="ECO:0000313" key="7">
    <source>
        <dbReference type="Proteomes" id="UP000293347"/>
    </source>
</evidence>
<evidence type="ECO:0000256" key="4">
    <source>
        <dbReference type="SAM" id="SignalP"/>
    </source>
</evidence>
<dbReference type="GO" id="GO:0016787">
    <property type="term" value="F:hydrolase activity"/>
    <property type="evidence" value="ECO:0007669"/>
    <property type="project" value="UniProtKB-KW"/>
</dbReference>
<sequence>MIRKLFLLLCVLIALPAYLVQAQEASAKRPNIVIFIADDLGAVDIGPYGNKIVRTPNLDAFAIESMRFTRAFAGSPTCGPSRSTILTGLYPFRHGGHGNHSAVKHGTISIVQQLKPLGYRVAIAGKLHVGPEASFPFERISHSNVIEPGFEKKPGLNYDLNMTVVEEWIAGLKKDEPFVLIVCDHSPHVVWPEKATYTAKEVNIPSKHIDTEDTRKARARYYTDITKMDNNMGRLMNSLKKNGLQENTMVMFTADQGPQWAFAKWSLYDYGIQVPMMVRWPNVVKKGSTADAMVSQVDIVPTLLDITGGKSPVELDGSSFFDVLKGKATSNQVYVYATHTGDNQMNRSPARMVRTKQFKYILNLAPEIEFNTHMNKATDHDGGREYWPSWIDKAKSDTHAKQVLDLYHHRPAEELYDVIADPEEKHSLAADQKYIATLKLLRGKVAAWRKQEGDFETGPEKAADPNVKKPNVPYVFLD</sequence>
<evidence type="ECO:0000256" key="1">
    <source>
        <dbReference type="ARBA" id="ARBA00008779"/>
    </source>
</evidence>
<dbReference type="PROSITE" id="PS00523">
    <property type="entry name" value="SULFATASE_1"/>
    <property type="match status" value="1"/>
</dbReference>
<comment type="caution">
    <text evidence="6">The sequence shown here is derived from an EMBL/GenBank/DDBJ whole genome shotgun (WGS) entry which is preliminary data.</text>
</comment>
<keyword evidence="4" id="KW-0732">Signal</keyword>
<dbReference type="EMBL" id="SJSL01000001">
    <property type="protein sequence ID" value="TCD02965.1"/>
    <property type="molecule type" value="Genomic_DNA"/>
</dbReference>
<accession>A0A4R0NU18</accession>
<dbReference type="Pfam" id="PF00884">
    <property type="entry name" value="Sulfatase"/>
    <property type="match status" value="1"/>
</dbReference>
<keyword evidence="7" id="KW-1185">Reference proteome</keyword>
<feature type="domain" description="Sulfatase N-terminal" evidence="5">
    <location>
        <begin position="30"/>
        <end position="308"/>
    </location>
</feature>
<feature type="signal peptide" evidence="4">
    <location>
        <begin position="1"/>
        <end position="22"/>
    </location>
</feature>
<proteinExistence type="inferred from homology"/>
<dbReference type="AlphaFoldDB" id="A0A4R0NU18"/>
<comment type="similarity">
    <text evidence="1">Belongs to the sulfatase family.</text>
</comment>
<dbReference type="InterPro" id="IPR024607">
    <property type="entry name" value="Sulfatase_CS"/>
</dbReference>
<gene>
    <name evidence="6" type="ORF">EZ437_03010</name>
</gene>
<dbReference type="OrthoDB" id="975025at2"/>
<dbReference type="InterPro" id="IPR017850">
    <property type="entry name" value="Alkaline_phosphatase_core_sf"/>
</dbReference>
<dbReference type="SUPFAM" id="SSF53649">
    <property type="entry name" value="Alkaline phosphatase-like"/>
    <property type="match status" value="1"/>
</dbReference>
<feature type="region of interest" description="Disordered" evidence="3">
    <location>
        <begin position="452"/>
        <end position="471"/>
    </location>
</feature>
<evidence type="ECO:0000256" key="2">
    <source>
        <dbReference type="ARBA" id="ARBA00022801"/>
    </source>
</evidence>
<evidence type="ECO:0000259" key="5">
    <source>
        <dbReference type="Pfam" id="PF00884"/>
    </source>
</evidence>
<protein>
    <submittedName>
        <fullName evidence="6">Arylsulfatase A family protein</fullName>
    </submittedName>
</protein>
<feature type="chain" id="PRO_5020396312" evidence="4">
    <location>
        <begin position="23"/>
        <end position="478"/>
    </location>
</feature>
<dbReference type="InterPro" id="IPR000917">
    <property type="entry name" value="Sulfatase_N"/>
</dbReference>
<dbReference type="Proteomes" id="UP000293347">
    <property type="component" value="Unassembled WGS sequence"/>
</dbReference>